<evidence type="ECO:0000256" key="5">
    <source>
        <dbReference type="ARBA" id="ARBA00024934"/>
    </source>
</evidence>
<evidence type="ECO:0000256" key="7">
    <source>
        <dbReference type="SAM" id="MobiDB-lite"/>
    </source>
</evidence>
<protein>
    <recommendedName>
        <fullName evidence="3 6">Flagellar basal body rod protein FlgB</fullName>
    </recommendedName>
</protein>
<dbReference type="NCBIfam" id="TIGR01396">
    <property type="entry name" value="FlgB"/>
    <property type="match status" value="1"/>
</dbReference>
<reference evidence="9 10" key="1">
    <citation type="submission" date="2019-03" db="EMBL/GenBank/DDBJ databases">
        <title>Genomic Encyclopedia of Type Strains, Phase IV (KMG-IV): sequencing the most valuable type-strain genomes for metagenomic binning, comparative biology and taxonomic classification.</title>
        <authorList>
            <person name="Goeker M."/>
        </authorList>
    </citation>
    <scope>NUCLEOTIDE SEQUENCE [LARGE SCALE GENOMIC DNA]</scope>
    <source>
        <strain evidence="9 10">DSM 23344</strain>
    </source>
</reference>
<dbReference type="PIRSF" id="PIRSF002889">
    <property type="entry name" value="Rod_FlgB"/>
    <property type="match status" value="1"/>
</dbReference>
<dbReference type="GO" id="GO:0071978">
    <property type="term" value="P:bacterial-type flagellum-dependent swarming motility"/>
    <property type="evidence" value="ECO:0007669"/>
    <property type="project" value="TreeGrafter"/>
</dbReference>
<dbReference type="EMBL" id="SLWX01000004">
    <property type="protein sequence ID" value="TCO76624.1"/>
    <property type="molecule type" value="Genomic_DNA"/>
</dbReference>
<name>A0A4R2KSA8_9GAMM</name>
<gene>
    <name evidence="9" type="ORF">EV688_10478</name>
</gene>
<keyword evidence="4 6" id="KW-0975">Bacterial flagellum</keyword>
<evidence type="ECO:0000259" key="8">
    <source>
        <dbReference type="Pfam" id="PF00460"/>
    </source>
</evidence>
<comment type="similarity">
    <text evidence="2 6">Belongs to the flagella basal body rod proteins family.</text>
</comment>
<dbReference type="RefSeq" id="WP_117314863.1">
    <property type="nucleotide sequence ID" value="NZ_QQSW01000002.1"/>
</dbReference>
<dbReference type="Pfam" id="PF00460">
    <property type="entry name" value="Flg_bb_rod"/>
    <property type="match status" value="1"/>
</dbReference>
<comment type="subunit">
    <text evidence="6">The basal body constitutes a major portion of the flagellar organelle and consists of a number of rings mounted on a central rod.</text>
</comment>
<feature type="region of interest" description="Disordered" evidence="7">
    <location>
        <begin position="55"/>
        <end position="82"/>
    </location>
</feature>
<organism evidence="9 10">
    <name type="scientific">Chromatocurvus halotolerans</name>
    <dbReference type="NCBI Taxonomy" id="1132028"/>
    <lineage>
        <taxon>Bacteria</taxon>
        <taxon>Pseudomonadati</taxon>
        <taxon>Pseudomonadota</taxon>
        <taxon>Gammaproteobacteria</taxon>
        <taxon>Cellvibrionales</taxon>
        <taxon>Halieaceae</taxon>
        <taxon>Chromatocurvus</taxon>
    </lineage>
</organism>
<evidence type="ECO:0000256" key="3">
    <source>
        <dbReference type="ARBA" id="ARBA00014376"/>
    </source>
</evidence>
<evidence type="ECO:0000256" key="1">
    <source>
        <dbReference type="ARBA" id="ARBA00004117"/>
    </source>
</evidence>
<feature type="domain" description="Flagellar basal body rod protein N-terminal" evidence="8">
    <location>
        <begin position="14"/>
        <end position="39"/>
    </location>
</feature>
<dbReference type="InterPro" id="IPR006300">
    <property type="entry name" value="FlgB"/>
</dbReference>
<keyword evidence="9" id="KW-0966">Cell projection</keyword>
<comment type="caution">
    <text evidence="9">The sequence shown here is derived from an EMBL/GenBank/DDBJ whole genome shotgun (WGS) entry which is preliminary data.</text>
</comment>
<keyword evidence="10" id="KW-1185">Reference proteome</keyword>
<comment type="function">
    <text evidence="5 6">Structural component of flagellum, the bacterial motility apparatus. Part of the rod structure of flagellar basal body.</text>
</comment>
<comment type="subcellular location">
    <subcellularLocation>
        <location evidence="1 6">Bacterial flagellum basal body</location>
    </subcellularLocation>
</comment>
<dbReference type="OrthoDB" id="9788334at2"/>
<keyword evidence="9" id="KW-0282">Flagellum</keyword>
<evidence type="ECO:0000256" key="6">
    <source>
        <dbReference type="PIRNR" id="PIRNR002889"/>
    </source>
</evidence>
<sequence length="136" mass="14610">MSFSLDSYFGIHQQSLSLRSQRNTVIANNLANADTPGFKARDYDFKAVLAQAGGQAAGGEQMRVTHSRHLGGSDGPGAPGPLLYRVPMQPAQDGNTVEQDTEQAAFAENSVRYQASLQFLNSRIQSIVNVLKGGNN</sequence>
<dbReference type="GO" id="GO:0030694">
    <property type="term" value="C:bacterial-type flagellum basal body, rod"/>
    <property type="evidence" value="ECO:0007669"/>
    <property type="project" value="InterPro"/>
</dbReference>
<dbReference type="AlphaFoldDB" id="A0A4R2KSA8"/>
<evidence type="ECO:0000313" key="10">
    <source>
        <dbReference type="Proteomes" id="UP000294980"/>
    </source>
</evidence>
<dbReference type="PANTHER" id="PTHR30435">
    <property type="entry name" value="FLAGELLAR PROTEIN"/>
    <property type="match status" value="1"/>
</dbReference>
<keyword evidence="9" id="KW-0969">Cilium</keyword>
<evidence type="ECO:0000313" key="9">
    <source>
        <dbReference type="EMBL" id="TCO76624.1"/>
    </source>
</evidence>
<evidence type="ECO:0000256" key="2">
    <source>
        <dbReference type="ARBA" id="ARBA00009677"/>
    </source>
</evidence>
<dbReference type="InterPro" id="IPR001444">
    <property type="entry name" value="Flag_bb_rod_N"/>
</dbReference>
<accession>A0A4R2KSA8</accession>
<dbReference type="PANTHER" id="PTHR30435:SF12">
    <property type="entry name" value="FLAGELLAR BASAL BODY ROD PROTEIN FLGB"/>
    <property type="match status" value="1"/>
</dbReference>
<evidence type="ECO:0000256" key="4">
    <source>
        <dbReference type="ARBA" id="ARBA00023143"/>
    </source>
</evidence>
<dbReference type="Proteomes" id="UP000294980">
    <property type="component" value="Unassembled WGS sequence"/>
</dbReference>
<proteinExistence type="inferred from homology"/>